<dbReference type="Proteomes" id="UP001147746">
    <property type="component" value="Unassembled WGS sequence"/>
</dbReference>
<gene>
    <name evidence="1" type="ORF">N7476_010926</name>
</gene>
<dbReference type="EMBL" id="JAPZBO010000010">
    <property type="protein sequence ID" value="KAJ5299369.1"/>
    <property type="molecule type" value="Genomic_DNA"/>
</dbReference>
<reference evidence="1" key="1">
    <citation type="submission" date="2022-12" db="EMBL/GenBank/DDBJ databases">
        <authorList>
            <person name="Petersen C."/>
        </authorList>
    </citation>
    <scope>NUCLEOTIDE SEQUENCE</scope>
    <source>
        <strain evidence="1">IBT 21472</strain>
    </source>
</reference>
<dbReference type="InterPro" id="IPR051288">
    <property type="entry name" value="Serum_paraoxonase/arylesterase"/>
</dbReference>
<evidence type="ECO:0008006" key="3">
    <source>
        <dbReference type="Google" id="ProtNLM"/>
    </source>
</evidence>
<dbReference type="OrthoDB" id="5307922at2759"/>
<dbReference type="InterPro" id="IPR011042">
    <property type="entry name" value="6-blade_b-propeller_TolB-like"/>
</dbReference>
<sequence>MGFLSSAFGLSLFAALAAILIPWGNHFIKIGGPFLTPNPTVLAEGHGPIYIEDTVHCEDVHHYRPANLLFAACEDFKSTRFDWFPPLGHLTPRPEARGSIHVVDPKTMKSSRLEFENFEGPFVTHGIDVIEDPKQADAVYIFAVNHLPNPDHWLAEDADDIPKARSQIELFHHVLESKTVQHVRSIWHPLIKTPNDVYADSPNSVYITNDHFYREGHMRLIEDLWPSAKWTTIIHVQLTDLKAKDSAGLDASVAHSGLWNNNGLGHGRTEDEIVISSAMGGELYVSTRHPNNTISIKSTIPFDTVTDNPSFFADPYRTNADDASGYVVAGVTQGLYLPKTAKDPDATDPSQVWYARPKGDGWEKKLLFEDDGSRIRSASAAVLVPIEPEKGQKKAWLFVTGFLSEKMIAVKVGL</sequence>
<accession>A0A9W9GG62</accession>
<name>A0A9W9GG62_9EURO</name>
<organism evidence="1 2">
    <name type="scientific">Penicillium atrosanguineum</name>
    <dbReference type="NCBI Taxonomy" id="1132637"/>
    <lineage>
        <taxon>Eukaryota</taxon>
        <taxon>Fungi</taxon>
        <taxon>Dikarya</taxon>
        <taxon>Ascomycota</taxon>
        <taxon>Pezizomycotina</taxon>
        <taxon>Eurotiomycetes</taxon>
        <taxon>Eurotiomycetidae</taxon>
        <taxon>Eurotiales</taxon>
        <taxon>Aspergillaceae</taxon>
        <taxon>Penicillium</taxon>
    </lineage>
</organism>
<comment type="caution">
    <text evidence="1">The sequence shown here is derived from an EMBL/GenBank/DDBJ whole genome shotgun (WGS) entry which is preliminary data.</text>
</comment>
<dbReference type="AlphaFoldDB" id="A0A9W9GG62"/>
<keyword evidence="2" id="KW-1185">Reference proteome</keyword>
<dbReference type="PANTHER" id="PTHR11799">
    <property type="entry name" value="PARAOXONASE"/>
    <property type="match status" value="1"/>
</dbReference>
<proteinExistence type="predicted"/>
<dbReference type="SUPFAM" id="SSF63829">
    <property type="entry name" value="Calcium-dependent phosphotriesterase"/>
    <property type="match status" value="1"/>
</dbReference>
<dbReference type="Gene3D" id="2.120.10.30">
    <property type="entry name" value="TolB, C-terminal domain"/>
    <property type="match status" value="1"/>
</dbReference>
<evidence type="ECO:0000313" key="1">
    <source>
        <dbReference type="EMBL" id="KAJ5299369.1"/>
    </source>
</evidence>
<reference evidence="1" key="2">
    <citation type="journal article" date="2023" name="IMA Fungus">
        <title>Comparative genomic study of the Penicillium genus elucidates a diverse pangenome and 15 lateral gene transfer events.</title>
        <authorList>
            <person name="Petersen C."/>
            <person name="Sorensen T."/>
            <person name="Nielsen M.R."/>
            <person name="Sondergaard T.E."/>
            <person name="Sorensen J.L."/>
            <person name="Fitzpatrick D.A."/>
            <person name="Frisvad J.C."/>
            <person name="Nielsen K.L."/>
        </authorList>
    </citation>
    <scope>NUCLEOTIDE SEQUENCE</scope>
    <source>
        <strain evidence="1">IBT 21472</strain>
    </source>
</reference>
<evidence type="ECO:0000313" key="2">
    <source>
        <dbReference type="Proteomes" id="UP001147746"/>
    </source>
</evidence>
<protein>
    <recommendedName>
        <fullName evidence="3">Serum paraoxonase/arylesterase family protein</fullName>
    </recommendedName>
</protein>
<dbReference type="PANTHER" id="PTHR11799:SF12">
    <property type="entry name" value="PARAOXONASE-RELATED"/>
    <property type="match status" value="1"/>
</dbReference>